<keyword evidence="2" id="KW-0812">Transmembrane</keyword>
<feature type="transmembrane region" description="Helical" evidence="2">
    <location>
        <begin position="74"/>
        <end position="92"/>
    </location>
</feature>
<evidence type="ECO:0000256" key="1">
    <source>
        <dbReference type="SAM" id="MobiDB-lite"/>
    </source>
</evidence>
<keyword evidence="2" id="KW-0472">Membrane</keyword>
<dbReference type="EMBL" id="BGZK01001799">
    <property type="protein sequence ID" value="GBP86507.1"/>
    <property type="molecule type" value="Genomic_DNA"/>
</dbReference>
<proteinExistence type="predicted"/>
<dbReference type="Proteomes" id="UP000299102">
    <property type="component" value="Unassembled WGS sequence"/>
</dbReference>
<evidence type="ECO:0000256" key="2">
    <source>
        <dbReference type="SAM" id="Phobius"/>
    </source>
</evidence>
<evidence type="ECO:0000313" key="4">
    <source>
        <dbReference type="Proteomes" id="UP000299102"/>
    </source>
</evidence>
<keyword evidence="2" id="KW-1133">Transmembrane helix</keyword>
<comment type="caution">
    <text evidence="3">The sequence shown here is derived from an EMBL/GenBank/DDBJ whole genome shotgun (WGS) entry which is preliminary data.</text>
</comment>
<sequence>MYKEGTSPGKGVACRGRCSSSALQIIQSPVAALTSRAPRRGLADFFCLHRLKKRLRGCGRAVIRSARLTRFNSISIIISISGTGFLNPFLIYPRYLLYVKLVDAKASASARDRGTVFKKHRSPPESPNKEDNSAPFGPSVFY</sequence>
<feature type="region of interest" description="Disordered" evidence="1">
    <location>
        <begin position="107"/>
        <end position="142"/>
    </location>
</feature>
<keyword evidence="4" id="KW-1185">Reference proteome</keyword>
<evidence type="ECO:0000313" key="3">
    <source>
        <dbReference type="EMBL" id="GBP86507.1"/>
    </source>
</evidence>
<organism evidence="3 4">
    <name type="scientific">Eumeta variegata</name>
    <name type="common">Bagworm moth</name>
    <name type="synonym">Eumeta japonica</name>
    <dbReference type="NCBI Taxonomy" id="151549"/>
    <lineage>
        <taxon>Eukaryota</taxon>
        <taxon>Metazoa</taxon>
        <taxon>Ecdysozoa</taxon>
        <taxon>Arthropoda</taxon>
        <taxon>Hexapoda</taxon>
        <taxon>Insecta</taxon>
        <taxon>Pterygota</taxon>
        <taxon>Neoptera</taxon>
        <taxon>Endopterygota</taxon>
        <taxon>Lepidoptera</taxon>
        <taxon>Glossata</taxon>
        <taxon>Ditrysia</taxon>
        <taxon>Tineoidea</taxon>
        <taxon>Psychidae</taxon>
        <taxon>Oiketicinae</taxon>
        <taxon>Eumeta</taxon>
    </lineage>
</organism>
<gene>
    <name evidence="3" type="ORF">EVAR_69175_1</name>
</gene>
<name>A0A4C1ZIR4_EUMVA</name>
<protein>
    <submittedName>
        <fullName evidence="3">Uncharacterized protein</fullName>
    </submittedName>
</protein>
<accession>A0A4C1ZIR4</accession>
<dbReference type="AlphaFoldDB" id="A0A4C1ZIR4"/>
<reference evidence="3 4" key="1">
    <citation type="journal article" date="2019" name="Commun. Biol.">
        <title>The bagworm genome reveals a unique fibroin gene that provides high tensile strength.</title>
        <authorList>
            <person name="Kono N."/>
            <person name="Nakamura H."/>
            <person name="Ohtoshi R."/>
            <person name="Tomita M."/>
            <person name="Numata K."/>
            <person name="Arakawa K."/>
        </authorList>
    </citation>
    <scope>NUCLEOTIDE SEQUENCE [LARGE SCALE GENOMIC DNA]</scope>
</reference>